<keyword evidence="3" id="KW-0325">Glycoprotein</keyword>
<dbReference type="AlphaFoldDB" id="A0A6A6WBT7"/>
<dbReference type="InterPro" id="IPR000323">
    <property type="entry name" value="Cu2_ascorb_mOase_N"/>
</dbReference>
<dbReference type="PROSITE" id="PS50836">
    <property type="entry name" value="DOMON"/>
    <property type="match status" value="1"/>
</dbReference>
<comment type="similarity">
    <text evidence="1">Belongs to the copper type II ascorbate-dependent monooxygenase family.</text>
</comment>
<evidence type="ECO:0000259" key="6">
    <source>
        <dbReference type="PROSITE" id="PS50836"/>
    </source>
</evidence>
<evidence type="ECO:0000256" key="1">
    <source>
        <dbReference type="ARBA" id="ARBA00010676"/>
    </source>
</evidence>
<protein>
    <submittedName>
        <fullName evidence="7">PHM/PNGase F</fullName>
    </submittedName>
</protein>
<dbReference type="InterPro" id="IPR008977">
    <property type="entry name" value="PHM/PNGase_F_dom_sf"/>
</dbReference>
<dbReference type="Pfam" id="PF03351">
    <property type="entry name" value="DOMON"/>
    <property type="match status" value="1"/>
</dbReference>
<dbReference type="PANTHER" id="PTHR10157">
    <property type="entry name" value="DOPAMINE BETA HYDROXYLASE RELATED"/>
    <property type="match status" value="1"/>
</dbReference>
<sequence>MLQFQNSVRTRYLSYSFLLYLASVSVLPNLALAQDTNLDWVSFDRSQFDGNAALDTEGNVQVFWKTGDNYSTYGVASRSEGYLALGFSETGAMTGADIAVGYRNSDGEFVLENRHATDFVTPELSDDQTNNIRLREGSQENGVTAFVFEKKNRADCLENQVDVSTDSWQWFIYAFSDENTFAQHGPGHNGKKYIKLGTGTTISVNEIRDIDGAQNFTIAQPEMTIPTQETTYCYTLHKLPEGNKNFILGERPSSSSDLLHHLVVYACYDLPDSAKSMVGEDPNCDFENFSNPCTGFVTEWAPGMTGRTFEPGFGKPFGSDSYEYVMFETHYNNPDGLDDVSATAAYTFLYNDDQVDTEIGTLTLGDYQVEGWTLEPGQPLVPHSTVCTPECTSRWPSAGITAVSVFFHMHQRGVNQHVQIIRDGVEISPLASIRSFEYGYQFSKSIAEVQLLPGDKLITICEFDTSADDTPVPGGLASRDEMCFAWVDYYPANGVIVCSQLDLGQAPDNPLNGTAALCLDAYNDSMPIYPSDQIDASFTPLEERGNACDVSGDATTDEAPSSAGPAGASPTTGSASLSKGLPVLFGAVVVAATALLVTC</sequence>
<dbReference type="Gene3D" id="2.60.40.1210">
    <property type="entry name" value="Cellobiose dehydrogenase, cytochrome domain"/>
    <property type="match status" value="1"/>
</dbReference>
<dbReference type="GO" id="GO:0005507">
    <property type="term" value="F:copper ion binding"/>
    <property type="evidence" value="ECO:0007669"/>
    <property type="project" value="InterPro"/>
</dbReference>
<dbReference type="InterPro" id="IPR000945">
    <property type="entry name" value="DBH-like"/>
</dbReference>
<feature type="region of interest" description="Disordered" evidence="4">
    <location>
        <begin position="547"/>
        <end position="572"/>
    </location>
</feature>
<dbReference type="Pfam" id="PF01082">
    <property type="entry name" value="Cu2_monooxygen"/>
    <property type="match status" value="1"/>
</dbReference>
<feature type="chain" id="PRO_5025438093" evidence="5">
    <location>
        <begin position="34"/>
        <end position="599"/>
    </location>
</feature>
<dbReference type="InterPro" id="IPR045266">
    <property type="entry name" value="DOH_DOMON"/>
</dbReference>
<dbReference type="OrthoDB" id="19261at2759"/>
<dbReference type="SUPFAM" id="SSF49344">
    <property type="entry name" value="CBD9-like"/>
    <property type="match status" value="1"/>
</dbReference>
<dbReference type="RefSeq" id="XP_033601518.1">
    <property type="nucleotide sequence ID" value="XM_033749384.1"/>
</dbReference>
<keyword evidence="5" id="KW-0732">Signal</keyword>
<feature type="signal peptide" evidence="5">
    <location>
        <begin position="1"/>
        <end position="33"/>
    </location>
</feature>
<dbReference type="Gene3D" id="2.60.120.310">
    <property type="entry name" value="Copper type II, ascorbate-dependent monooxygenase, N-terminal domain"/>
    <property type="match status" value="1"/>
</dbReference>
<dbReference type="InterPro" id="IPR024548">
    <property type="entry name" value="Cu2_monoox_C"/>
</dbReference>
<accession>A0A6A6WBT7</accession>
<organism evidence="7 8">
    <name type="scientific">Pseudovirgaria hyperparasitica</name>
    <dbReference type="NCBI Taxonomy" id="470096"/>
    <lineage>
        <taxon>Eukaryota</taxon>
        <taxon>Fungi</taxon>
        <taxon>Dikarya</taxon>
        <taxon>Ascomycota</taxon>
        <taxon>Pezizomycotina</taxon>
        <taxon>Dothideomycetes</taxon>
        <taxon>Dothideomycetes incertae sedis</taxon>
        <taxon>Acrospermales</taxon>
        <taxon>Acrospermaceae</taxon>
        <taxon>Pseudovirgaria</taxon>
    </lineage>
</organism>
<dbReference type="EMBL" id="ML996570">
    <property type="protein sequence ID" value="KAF2759067.1"/>
    <property type="molecule type" value="Genomic_DNA"/>
</dbReference>
<dbReference type="InterPro" id="IPR005018">
    <property type="entry name" value="DOMON_domain"/>
</dbReference>
<dbReference type="CDD" id="cd09631">
    <property type="entry name" value="DOMON_DOH"/>
    <property type="match status" value="1"/>
</dbReference>
<feature type="compositionally biased region" description="Low complexity" evidence="4">
    <location>
        <begin position="559"/>
        <end position="572"/>
    </location>
</feature>
<feature type="domain" description="DOMON" evidence="6">
    <location>
        <begin position="58"/>
        <end position="176"/>
    </location>
</feature>
<evidence type="ECO:0000256" key="5">
    <source>
        <dbReference type="SAM" id="SignalP"/>
    </source>
</evidence>
<evidence type="ECO:0000313" key="8">
    <source>
        <dbReference type="Proteomes" id="UP000799437"/>
    </source>
</evidence>
<dbReference type="GO" id="GO:0004500">
    <property type="term" value="F:dopamine beta-monooxygenase activity"/>
    <property type="evidence" value="ECO:0007669"/>
    <property type="project" value="InterPro"/>
</dbReference>
<evidence type="ECO:0000256" key="2">
    <source>
        <dbReference type="ARBA" id="ARBA00023157"/>
    </source>
</evidence>
<dbReference type="Proteomes" id="UP000799437">
    <property type="component" value="Unassembled WGS sequence"/>
</dbReference>
<keyword evidence="8" id="KW-1185">Reference proteome</keyword>
<dbReference type="Gene3D" id="2.60.120.230">
    <property type="match status" value="1"/>
</dbReference>
<gene>
    <name evidence="7" type="ORF">EJ05DRAFT_537427</name>
</gene>
<dbReference type="PANTHER" id="PTHR10157:SF23">
    <property type="entry name" value="MOXD1 HOMOLOG 1"/>
    <property type="match status" value="1"/>
</dbReference>
<evidence type="ECO:0000256" key="4">
    <source>
        <dbReference type="SAM" id="MobiDB-lite"/>
    </source>
</evidence>
<evidence type="ECO:0000256" key="3">
    <source>
        <dbReference type="ARBA" id="ARBA00023180"/>
    </source>
</evidence>
<name>A0A6A6WBT7_9PEZI</name>
<keyword evidence="2" id="KW-1015">Disulfide bond</keyword>
<dbReference type="InterPro" id="IPR014784">
    <property type="entry name" value="Cu2_ascorb_mOase-like_C"/>
</dbReference>
<dbReference type="InterPro" id="IPR036939">
    <property type="entry name" value="Cu2_ascorb_mOase_N_sf"/>
</dbReference>
<proteinExistence type="inferred from homology"/>
<dbReference type="Pfam" id="PF03712">
    <property type="entry name" value="Cu2_monoox_C"/>
    <property type="match status" value="1"/>
</dbReference>
<dbReference type="SUPFAM" id="SSF49742">
    <property type="entry name" value="PHM/PNGase F"/>
    <property type="match status" value="2"/>
</dbReference>
<evidence type="ECO:0000313" key="7">
    <source>
        <dbReference type="EMBL" id="KAF2759067.1"/>
    </source>
</evidence>
<dbReference type="GeneID" id="54490438"/>
<reference evidence="7" key="1">
    <citation type="journal article" date="2020" name="Stud. Mycol.">
        <title>101 Dothideomycetes genomes: a test case for predicting lifestyles and emergence of pathogens.</title>
        <authorList>
            <person name="Haridas S."/>
            <person name="Albert R."/>
            <person name="Binder M."/>
            <person name="Bloem J."/>
            <person name="Labutti K."/>
            <person name="Salamov A."/>
            <person name="Andreopoulos B."/>
            <person name="Baker S."/>
            <person name="Barry K."/>
            <person name="Bills G."/>
            <person name="Bluhm B."/>
            <person name="Cannon C."/>
            <person name="Castanera R."/>
            <person name="Culley D."/>
            <person name="Daum C."/>
            <person name="Ezra D."/>
            <person name="Gonzalez J."/>
            <person name="Henrissat B."/>
            <person name="Kuo A."/>
            <person name="Liang C."/>
            <person name="Lipzen A."/>
            <person name="Lutzoni F."/>
            <person name="Magnuson J."/>
            <person name="Mondo S."/>
            <person name="Nolan M."/>
            <person name="Ohm R."/>
            <person name="Pangilinan J."/>
            <person name="Park H.-J."/>
            <person name="Ramirez L."/>
            <person name="Alfaro M."/>
            <person name="Sun H."/>
            <person name="Tritt A."/>
            <person name="Yoshinaga Y."/>
            <person name="Zwiers L.-H."/>
            <person name="Turgeon B."/>
            <person name="Goodwin S."/>
            <person name="Spatafora J."/>
            <person name="Crous P."/>
            <person name="Grigoriev I."/>
        </authorList>
    </citation>
    <scope>NUCLEOTIDE SEQUENCE</scope>
    <source>
        <strain evidence="7">CBS 121739</strain>
    </source>
</reference>